<feature type="region of interest" description="Disordered" evidence="7">
    <location>
        <begin position="2262"/>
        <end position="2281"/>
    </location>
</feature>
<keyword evidence="2" id="KW-0863">Zinc-finger</keyword>
<keyword evidence="1" id="KW-0479">Metal-binding</keyword>
<dbReference type="InterPro" id="IPR000569">
    <property type="entry name" value="HECT_dom"/>
</dbReference>
<feature type="region of interest" description="Disordered" evidence="7">
    <location>
        <begin position="1070"/>
        <end position="1090"/>
    </location>
</feature>
<dbReference type="Pfam" id="PF00658">
    <property type="entry name" value="MLLE"/>
    <property type="match status" value="1"/>
</dbReference>
<feature type="compositionally biased region" description="Low complexity" evidence="7">
    <location>
        <begin position="418"/>
        <end position="431"/>
    </location>
</feature>
<feature type="domain" description="PABC" evidence="10">
    <location>
        <begin position="2599"/>
        <end position="2676"/>
    </location>
</feature>
<feature type="active site" description="Glycyl thioester intermediate" evidence="5">
    <location>
        <position position="3034"/>
    </location>
</feature>
<dbReference type="SUPFAM" id="SSF56204">
    <property type="entry name" value="Hect, E3 ligase catalytic domain"/>
    <property type="match status" value="1"/>
</dbReference>
<feature type="domain" description="HECT" evidence="8">
    <location>
        <begin position="2780"/>
        <end position="3065"/>
    </location>
</feature>
<dbReference type="SMART" id="SM00119">
    <property type="entry name" value="HECTc"/>
    <property type="match status" value="1"/>
</dbReference>
<dbReference type="PROSITE" id="PS51157">
    <property type="entry name" value="ZF_UBR"/>
    <property type="match status" value="1"/>
</dbReference>
<feature type="compositionally biased region" description="Acidic residues" evidence="7">
    <location>
        <begin position="1794"/>
        <end position="1806"/>
    </location>
</feature>
<feature type="compositionally biased region" description="Low complexity" evidence="7">
    <location>
        <begin position="358"/>
        <end position="370"/>
    </location>
</feature>
<feature type="compositionally biased region" description="Gly residues" evidence="7">
    <location>
        <begin position="1"/>
        <end position="11"/>
    </location>
</feature>
<feature type="region of interest" description="Disordered" evidence="7">
    <location>
        <begin position="1400"/>
        <end position="1436"/>
    </location>
</feature>
<dbReference type="OMA" id="IRDPNWL"/>
<evidence type="ECO:0000256" key="3">
    <source>
        <dbReference type="ARBA" id="ARBA00022786"/>
    </source>
</evidence>
<gene>
    <name evidence="11" type="ORF">TCAL_07736</name>
</gene>
<feature type="region of interest" description="Disordered" evidence="7">
    <location>
        <begin position="2674"/>
        <end position="2717"/>
    </location>
</feature>
<feature type="region of interest" description="Disordered" evidence="7">
    <location>
        <begin position="1"/>
        <end position="20"/>
    </location>
</feature>
<evidence type="ECO:0000259" key="10">
    <source>
        <dbReference type="PROSITE" id="PS51309"/>
    </source>
</evidence>
<dbReference type="Pfam" id="PF11547">
    <property type="entry name" value="E3_UbLigase_EDD"/>
    <property type="match status" value="1"/>
</dbReference>
<dbReference type="InterPro" id="IPR024725">
    <property type="entry name" value="UBR5_UBA"/>
</dbReference>
<evidence type="ECO:0000313" key="11">
    <source>
        <dbReference type="EMBL" id="TRY78549.1"/>
    </source>
</evidence>
<dbReference type="Gene3D" id="3.30.2160.10">
    <property type="entry name" value="Hect, E3 ligase catalytic domain"/>
    <property type="match status" value="1"/>
</dbReference>
<dbReference type="GO" id="GO:0000209">
    <property type="term" value="P:protein polyubiquitination"/>
    <property type="evidence" value="ECO:0007669"/>
    <property type="project" value="TreeGrafter"/>
</dbReference>
<feature type="compositionally biased region" description="Polar residues" evidence="7">
    <location>
        <begin position="1823"/>
        <end position="1837"/>
    </location>
</feature>
<evidence type="ECO:0000256" key="1">
    <source>
        <dbReference type="ARBA" id="ARBA00022723"/>
    </source>
</evidence>
<dbReference type="FunFam" id="1.10.8.10:FF:000009">
    <property type="entry name" value="Putative E3 ubiquitin-protein ligase UBR5"/>
    <property type="match status" value="1"/>
</dbReference>
<feature type="compositionally biased region" description="Polar residues" evidence="7">
    <location>
        <begin position="2327"/>
        <end position="2336"/>
    </location>
</feature>
<proteinExistence type="predicted"/>
<dbReference type="GO" id="GO:0034450">
    <property type="term" value="F:ubiquitin-ubiquitin ligase activity"/>
    <property type="evidence" value="ECO:0007669"/>
    <property type="project" value="TreeGrafter"/>
</dbReference>
<dbReference type="GO" id="GO:0043130">
    <property type="term" value="F:ubiquitin binding"/>
    <property type="evidence" value="ECO:0007669"/>
    <property type="project" value="InterPro"/>
</dbReference>
<dbReference type="PROSITE" id="PS50237">
    <property type="entry name" value="HECT"/>
    <property type="match status" value="1"/>
</dbReference>
<dbReference type="PROSITE" id="PS51309">
    <property type="entry name" value="PABC"/>
    <property type="match status" value="1"/>
</dbReference>
<feature type="compositionally biased region" description="Low complexity" evidence="7">
    <location>
        <begin position="2675"/>
        <end position="2717"/>
    </location>
</feature>
<dbReference type="SUPFAM" id="SSF50985">
    <property type="entry name" value="RCC1/BLIP-II"/>
    <property type="match status" value="1"/>
</dbReference>
<dbReference type="Proteomes" id="UP000318571">
    <property type="component" value="Chromosome 11"/>
</dbReference>
<evidence type="ECO:0008006" key="13">
    <source>
        <dbReference type="Google" id="ProtNLM"/>
    </source>
</evidence>
<feature type="compositionally biased region" description="Polar residues" evidence="7">
    <location>
        <begin position="2308"/>
        <end position="2320"/>
    </location>
</feature>
<dbReference type="InterPro" id="IPR035983">
    <property type="entry name" value="Hect_E3_ubiquitin_ligase"/>
</dbReference>
<evidence type="ECO:0000256" key="6">
    <source>
        <dbReference type="PROSITE-ProRule" id="PRU00508"/>
    </source>
</evidence>
<feature type="region of interest" description="Disordered" evidence="7">
    <location>
        <begin position="1016"/>
        <end position="1041"/>
    </location>
</feature>
<feature type="region of interest" description="Disordered" evidence="7">
    <location>
        <begin position="2287"/>
        <end position="2336"/>
    </location>
</feature>
<dbReference type="GO" id="GO:0005737">
    <property type="term" value="C:cytoplasm"/>
    <property type="evidence" value="ECO:0007669"/>
    <property type="project" value="TreeGrafter"/>
</dbReference>
<feature type="region of interest" description="Disordered" evidence="7">
    <location>
        <begin position="139"/>
        <end position="200"/>
    </location>
</feature>
<dbReference type="PANTHER" id="PTHR46276">
    <property type="entry name" value="E3 UBIQUITIN-PROTEIN LIGASE UBR5"/>
    <property type="match status" value="1"/>
</dbReference>
<dbReference type="InterPro" id="IPR002004">
    <property type="entry name" value="PABP_HYD_C"/>
</dbReference>
<dbReference type="SMART" id="SM00517">
    <property type="entry name" value="PolyA"/>
    <property type="match status" value="1"/>
</dbReference>
<feature type="compositionally biased region" description="Acidic residues" evidence="7">
    <location>
        <begin position="2089"/>
        <end position="2098"/>
    </location>
</feature>
<dbReference type="STRING" id="6832.A0A553PLK0"/>
<dbReference type="CDD" id="cd14423">
    <property type="entry name" value="CUE_UBR5"/>
    <property type="match status" value="1"/>
</dbReference>
<feature type="compositionally biased region" description="Gly residues" evidence="7">
    <location>
        <begin position="1665"/>
        <end position="1681"/>
    </location>
</feature>
<dbReference type="Gene3D" id="2.130.10.30">
    <property type="entry name" value="Regulator of chromosome condensation 1/beta-lactamase-inhibitor protein II"/>
    <property type="match status" value="1"/>
</dbReference>
<dbReference type="CDD" id="cd19675">
    <property type="entry name" value="UBR-box_UBR5"/>
    <property type="match status" value="1"/>
</dbReference>
<dbReference type="InterPro" id="IPR036053">
    <property type="entry name" value="PABP-dom"/>
</dbReference>
<feature type="domain" description="UBR-type" evidence="9">
    <location>
        <begin position="1289"/>
        <end position="1357"/>
    </location>
</feature>
<dbReference type="GO" id="GO:0005634">
    <property type="term" value="C:nucleus"/>
    <property type="evidence" value="ECO:0007669"/>
    <property type="project" value="TreeGrafter"/>
</dbReference>
<dbReference type="EMBL" id="VCGU01000003">
    <property type="protein sequence ID" value="TRY78549.1"/>
    <property type="molecule type" value="Genomic_DNA"/>
</dbReference>
<evidence type="ECO:0000256" key="4">
    <source>
        <dbReference type="ARBA" id="ARBA00022833"/>
    </source>
</evidence>
<dbReference type="GO" id="GO:0090263">
    <property type="term" value="P:positive regulation of canonical Wnt signaling pathway"/>
    <property type="evidence" value="ECO:0007669"/>
    <property type="project" value="TreeGrafter"/>
</dbReference>
<feature type="region of interest" description="Disordered" evidence="7">
    <location>
        <begin position="2345"/>
        <end position="2364"/>
    </location>
</feature>
<dbReference type="Gene3D" id="3.30.2410.10">
    <property type="entry name" value="Hect, E3 ligase catalytic domain"/>
    <property type="match status" value="1"/>
</dbReference>
<dbReference type="SMART" id="SM00396">
    <property type="entry name" value="ZnF_UBR1"/>
    <property type="match status" value="1"/>
</dbReference>
<feature type="region of interest" description="Disordered" evidence="7">
    <location>
        <begin position="654"/>
        <end position="687"/>
    </location>
</feature>
<accession>A0A553PLK0</accession>
<evidence type="ECO:0000256" key="7">
    <source>
        <dbReference type="SAM" id="MobiDB-lite"/>
    </source>
</evidence>
<feature type="region of interest" description="Disordered" evidence="7">
    <location>
        <begin position="358"/>
        <end position="386"/>
    </location>
</feature>
<evidence type="ECO:0000259" key="8">
    <source>
        <dbReference type="PROSITE" id="PS50237"/>
    </source>
</evidence>
<feature type="region of interest" description="Disordered" evidence="7">
    <location>
        <begin position="463"/>
        <end position="487"/>
    </location>
</feature>
<feature type="region of interest" description="Disordered" evidence="7">
    <location>
        <begin position="2086"/>
        <end position="2124"/>
    </location>
</feature>
<feature type="zinc finger region" description="UBR-type" evidence="6">
    <location>
        <begin position="1289"/>
        <end position="1357"/>
    </location>
</feature>
<dbReference type="GO" id="GO:0003723">
    <property type="term" value="F:RNA binding"/>
    <property type="evidence" value="ECO:0007669"/>
    <property type="project" value="InterPro"/>
</dbReference>
<feature type="compositionally biased region" description="Low complexity" evidence="7">
    <location>
        <begin position="72"/>
        <end position="90"/>
    </location>
</feature>
<evidence type="ECO:0000313" key="12">
    <source>
        <dbReference type="Proteomes" id="UP000318571"/>
    </source>
</evidence>
<keyword evidence="3 5" id="KW-0833">Ubl conjugation pathway</keyword>
<feature type="region of interest" description="Disordered" evidence="7">
    <location>
        <begin position="1628"/>
        <end position="1806"/>
    </location>
</feature>
<feature type="compositionally biased region" description="Acidic residues" evidence="7">
    <location>
        <begin position="1742"/>
        <end position="1757"/>
    </location>
</feature>
<evidence type="ECO:0000259" key="9">
    <source>
        <dbReference type="PROSITE" id="PS51157"/>
    </source>
</evidence>
<feature type="region of interest" description="Disordered" evidence="7">
    <location>
        <begin position="1116"/>
        <end position="1163"/>
    </location>
</feature>
<sequence length="3065" mass="327210">MVGGHAPGAGPHGPHLQFVVHPLPGTHEQLYDKLKQVAERINHRPVAAIHGPGLGPGGSAWPTGPPPPYGTPPAGVGAASSSSAFGATPPTSGASLLSSLGGGVAQIEVGPSHFAFLLRDGRICRLPFSVISDRLDLNRHHAPHHPGGGSGGGGSGGGSAPASGGGGGHGSHPGRSGGGVGGPSAGGSSGGGAKPSYKTPSSASVAAASATLSGVRQPARTRGRIIRTSTIRGRGVGSGGVIMSSSRPAPYVPEDLVAQAQSVLQGRSRSLIIRELQRTNLDVNLAVNNLLSRDEEDGDDGDEGQDNYVPEDLISLLDAGINSDHHAGVIIDADAMFSDDAMFGQSYASTAANAAHARVTASGSRSSSTRRSADRDRSTASTSGIDVAAVTSAHMAVAAMGGAGGSAGSSDHHRDRGSSSSTPASSSAANSAERESSLFRWRDRQYLGPKRWLESALRESNWPIDKDEDAAGPSSSSKKREPAPVVPQSPLWLGDDLEFWPPEKSGLRFVKIAAMHSELVAVSDKGHIYQWRWCDMTPFRGDNPSGNHPRGNSLGLSQEKVVMLSASSIRCSVVTESGKVATWMDESVAHVSAKLEQSAQAFPEFQNEKILSLYTCVLYSAVRLDSGVLFWWGILPFMQRKKLLEKYTNRKRSIDASGNKNSKATRRNDIRAVGGSHSGAASASSSTHHEIQVGSQVCMRNAPLYQGGSIGFTVAGGVPKVGQLLNAAWSISDTCRFKIIQPPKKPKLPELPRDDTRNVPIGKVLKVDGQLAAVKFPSAKDKEEDNILTENTRLLRKDELHVLKSGAIPKIPDCFQRTPKRLGLNGEGQILAITIDGLGVHAVVKNGSKMSLKVFNISSGKCEVDSKFPTDTNAFLGLNTNAIQFQSTGESEYVSVLTEGNRAIYPIVKDMTPSADSIKDPNWLDLPSLQAIGMGTHALPHVGSGKKNEVAVVVLSFEPLLVLPKILQCDLDGIKRTIAELESDPTSLNTIETVQRILEERCDGGRNIFHTAVSMCQPTSNKDPDVQDVAPSGSSSASMPLELDSMDAMSVYASKAPMNLRDMMRRNRLELPSSASGPGHSTSGPSASASAPLAPNIGVAAAAAAAAAAAVVASGAGGGSSSGGVAPPGDASPPPAMEEPSLPSLSWPPEPMESNSGDEDSLLGLAGSAASISSHKSLLVKEQRTPAVENQERRANALASLKLICESLVFGPQLEALLAMQDAQGNTPFMAAIGCRAYPAAIVLFEAAQKVALECSNDRETQKKTLLSMVYPNGSGADHSPLHVICCNDTCSFTWTGAEHINQDIFECRTCGLTDSLCCCTECARVCHKGHDCKLKKTSPTAYCDCWEKCKCRSLIGGHQGARYEVLRKLIADTDLVLQPNGRGENILLFLVQTVGRQRHEQRQFRPNRQRKGTSRKIPSSEMDPDKPEHDLDPPRFSQRALDQLLKDWNAVKAMIMTGHKENKTSKSAPMYEDQAFLASQSGTGLLDKFTHCLLVRCSGESLDCLLTTLIKRLQTAQDKSDARGVVKRFVRSVTRVFVIFNIEMAPGQSKKKSLQSTSQPLNRCRRVFQALINIAIEELCETANALLAPVRFGIARPTAPFALSTSNESVSIEELFSVEPMVPRNSLSLSSDANLSLGEGRSRSRSITAENNARSGGNHHPRGSSGGAEGGNGAGAGSGSQSGPPGLNVSMNDTLELNDNEDVDDGDNQVGDEADDTLENEANDEGPVENPDQDDQHSDMDLDLLAETDSESEDGDANDREANQGGVDGGEGAGGEALFSDEDSGASTHPEDGESDGGETDEQDDGDFAFADEQLERRATPGTAQERSNLAPQSMQWALRSRSKNSRTVNGGFIYVDPSSLRRSTTSASTVATPNGSEGVTMYTTASSLSRAFGIVVRQIADLLTMLQDYNALAPGLTRTLEISYQESLNLQLLIEYHMKPNWDWLMSVMDSTEAQLRFGSALSYSTDIIATANPANPTRNRATERATGFSSRAGSLSNAQDTANNRRDFLNYALSLMRAHNSEHSDSLPVLDVASMKHIAYVFDALIYYMRSGTDAQEDTPFGGGMEQSSSSSVFPLNTFQHQASFDENDNDDDAANDAPPSGTQSGAATPGGTTHMDVDNDDTNQSAAAIQAATASKGRRHPFFQRSDSTLCLGCPPPDPFQTPMHEALPLADQPHLLQPNARRVELFGVPKQPVGEDNNALSNNLAVLPTRLGLSIRSTDEALNPANGGLQPAEAFNSISTAPFQATPVAAESAFENVVRQTRPSSPTAATCDTASVRSLEISVTSGTNEENEPDQPQDLSMGGTMSSASSVSEMNPNDEPIPSTSKGSFTSPKKAFMMREAAANRSDSSGAGPSGANAAAAPEVLVVPTEKQEQDGDVSANVTIETSAANAARRINSLGVSVPHDILLGRWRSALDLFGRVFVDDVGLEAGSIISELGGFPVKEAKFRREMEKLRNSRTVDLTINHIERDRDQLITQAFKEFNSHVNQHLRRSSSSQPPLVVNRVKVTFQNEPGEGTGVARSFYTALSEALLSNNKLPNLESAQAGNSKSMQFGLIQRLRGSRDAKIDHRRTLNRVYSRRPQDSARALNFEARPFYMNGIGGSNEHLSHHQTQLGERLFPRVQALRANWAHKITGMLLELSPAQLLLLLASEESLRQRVEEAIELIASHGGAVPDGGSSSAAPSTSGGNVAQAPPSSSPGPGSSSTSASAAGAAAVGQEHLLPDLDVFNLGSSGLKRKALSGSVALGSEPEPPEEENVEDNAPLFYTPGKRGFYSPIQGRGTPERMNAFRNVGRLVGLCLLQNELCPLFFNRHVIKYILGRSIRFHDLAFFDPVIYESLRQLVVDAENKETSAQLFSALELTFSIDLSVEEGGGSAELVPNGRDIEVNAANVYNYVRKYSQYRMATCQDKALEKMKLGLFDVLPAGSLDSLTAEDFRLLLNGVGDINVQTLISYTSFNDESGESPERLVNFKRWLWGIVEKMSPMEKQDLVYFWTGSPALPASEEGFQPMPSVTIRPAGDSHLPSANTCISRLYVPLYSSKAILRSKLLMAIKTKNFGFV</sequence>
<feature type="compositionally biased region" description="Low complexity" evidence="7">
    <location>
        <begin position="2353"/>
        <end position="2364"/>
    </location>
</feature>
<keyword evidence="4" id="KW-0862">Zinc</keyword>
<dbReference type="GO" id="GO:0008270">
    <property type="term" value="F:zinc ion binding"/>
    <property type="evidence" value="ECO:0007669"/>
    <property type="project" value="UniProtKB-KW"/>
</dbReference>
<dbReference type="Gene3D" id="1.10.8.10">
    <property type="entry name" value="DNA helicase RuvA subunit, C-terminal domain"/>
    <property type="match status" value="1"/>
</dbReference>
<feature type="region of interest" description="Disordered" evidence="7">
    <location>
        <begin position="48"/>
        <end position="90"/>
    </location>
</feature>
<dbReference type="Pfam" id="PF00632">
    <property type="entry name" value="HECT"/>
    <property type="match status" value="1"/>
</dbReference>
<feature type="compositionally biased region" description="Gly residues" evidence="7">
    <location>
        <begin position="146"/>
        <end position="193"/>
    </location>
</feature>
<name>A0A553PLK0_TIGCA</name>
<dbReference type="Gene3D" id="3.90.1750.10">
    <property type="entry name" value="Hect, E3 ligase catalytic domains"/>
    <property type="match status" value="2"/>
</dbReference>
<dbReference type="SUPFAM" id="SSF63570">
    <property type="entry name" value="PABC (PABP) domain"/>
    <property type="match status" value="1"/>
</dbReference>
<feature type="compositionally biased region" description="Basic residues" evidence="7">
    <location>
        <begin position="1406"/>
        <end position="1415"/>
    </location>
</feature>
<dbReference type="Gene3D" id="1.10.1900.10">
    <property type="entry name" value="c-terminal domain of poly(a) binding protein"/>
    <property type="match status" value="1"/>
</dbReference>
<feature type="compositionally biased region" description="Gly residues" evidence="7">
    <location>
        <begin position="1767"/>
        <end position="1776"/>
    </location>
</feature>
<feature type="compositionally biased region" description="Low complexity" evidence="7">
    <location>
        <begin position="674"/>
        <end position="686"/>
    </location>
</feature>
<feature type="compositionally biased region" description="Polar residues" evidence="7">
    <location>
        <begin position="2263"/>
        <end position="2281"/>
    </location>
</feature>
<feature type="region of interest" description="Disordered" evidence="7">
    <location>
        <begin position="401"/>
        <end position="434"/>
    </location>
</feature>
<feature type="compositionally biased region" description="Low complexity" evidence="7">
    <location>
        <begin position="1072"/>
        <end position="1090"/>
    </location>
</feature>
<evidence type="ECO:0000256" key="2">
    <source>
        <dbReference type="ARBA" id="ARBA00022771"/>
    </source>
</evidence>
<reference evidence="11 12" key="1">
    <citation type="journal article" date="2018" name="Nat. Ecol. Evol.">
        <title>Genomic signatures of mitonuclear coevolution across populations of Tigriopus californicus.</title>
        <authorList>
            <person name="Barreto F.S."/>
            <person name="Watson E.T."/>
            <person name="Lima T.G."/>
            <person name="Willett C.S."/>
            <person name="Edmands S."/>
            <person name="Li W."/>
            <person name="Burton R.S."/>
        </authorList>
    </citation>
    <scope>NUCLEOTIDE SEQUENCE [LARGE SCALE GENOMIC DNA]</scope>
    <source>
        <strain evidence="11 12">San Diego</strain>
    </source>
</reference>
<feature type="region of interest" description="Disordered" evidence="7">
    <location>
        <begin position="1819"/>
        <end position="1844"/>
    </location>
</feature>
<dbReference type="FunFam" id="3.30.2410.10:FF:000008">
    <property type="entry name" value="Putative E3 ubiquitin-protein ligase UBR5"/>
    <property type="match status" value="1"/>
</dbReference>
<dbReference type="InterPro" id="IPR003126">
    <property type="entry name" value="Znf_UBR"/>
</dbReference>
<dbReference type="InterPro" id="IPR047503">
    <property type="entry name" value="UBR-box_UBR5"/>
</dbReference>
<comment type="caution">
    <text evidence="11">The sequence shown here is derived from an EMBL/GenBank/DDBJ whole genome shotgun (WGS) entry which is preliminary data.</text>
</comment>
<feature type="compositionally biased region" description="Acidic residues" evidence="7">
    <location>
        <begin position="1697"/>
        <end position="1734"/>
    </location>
</feature>
<feature type="compositionally biased region" description="Basic and acidic residues" evidence="7">
    <location>
        <begin position="1424"/>
        <end position="1434"/>
    </location>
</feature>
<dbReference type="PANTHER" id="PTHR46276:SF1">
    <property type="entry name" value="E3 UBIQUITIN-PROTEIN LIGASE UBR5"/>
    <property type="match status" value="1"/>
</dbReference>
<feature type="compositionally biased region" description="Low complexity" evidence="7">
    <location>
        <begin position="1628"/>
        <end position="1638"/>
    </location>
</feature>
<dbReference type="InterPro" id="IPR009091">
    <property type="entry name" value="RCC1/BLIP-II"/>
</dbReference>
<keyword evidence="12" id="KW-1185">Reference proteome</keyword>
<protein>
    <recommendedName>
        <fullName evidence="13">UBR-type domain-containing protein</fullName>
    </recommendedName>
</protein>
<organism evidence="11 12">
    <name type="scientific">Tigriopus californicus</name>
    <name type="common">Marine copepod</name>
    <dbReference type="NCBI Taxonomy" id="6832"/>
    <lineage>
        <taxon>Eukaryota</taxon>
        <taxon>Metazoa</taxon>
        <taxon>Ecdysozoa</taxon>
        <taxon>Arthropoda</taxon>
        <taxon>Crustacea</taxon>
        <taxon>Multicrustacea</taxon>
        <taxon>Hexanauplia</taxon>
        <taxon>Copepoda</taxon>
        <taxon>Harpacticoida</taxon>
        <taxon>Harpacticidae</taxon>
        <taxon>Tigriopus</taxon>
    </lineage>
</organism>
<evidence type="ECO:0000256" key="5">
    <source>
        <dbReference type="PROSITE-ProRule" id="PRU00104"/>
    </source>
</evidence>